<dbReference type="Pfam" id="PF09917">
    <property type="entry name" value="DUF2147"/>
    <property type="match status" value="1"/>
</dbReference>
<dbReference type="InterPro" id="IPR019223">
    <property type="entry name" value="DUF2147"/>
</dbReference>
<accession>A0A378LS80</accession>
<evidence type="ECO:0000313" key="3">
    <source>
        <dbReference type="EMBL" id="STY28692.1"/>
    </source>
</evidence>
<dbReference type="STRING" id="1122170.GCA_000701265_03081"/>
<evidence type="ECO:0000259" key="2">
    <source>
        <dbReference type="Pfam" id="PF09917"/>
    </source>
</evidence>
<organism evidence="3 4">
    <name type="scientific">Legionella wadsworthii</name>
    <dbReference type="NCBI Taxonomy" id="28088"/>
    <lineage>
        <taxon>Bacteria</taxon>
        <taxon>Pseudomonadati</taxon>
        <taxon>Pseudomonadota</taxon>
        <taxon>Gammaproteobacteria</taxon>
        <taxon>Legionellales</taxon>
        <taxon>Legionellaceae</taxon>
        <taxon>Legionella</taxon>
    </lineage>
</organism>
<dbReference type="Gene3D" id="2.40.128.520">
    <property type="match status" value="1"/>
</dbReference>
<dbReference type="EMBL" id="UGPB01000001">
    <property type="protein sequence ID" value="STY28692.1"/>
    <property type="molecule type" value="Genomic_DNA"/>
</dbReference>
<evidence type="ECO:0000313" key="4">
    <source>
        <dbReference type="Proteomes" id="UP000255297"/>
    </source>
</evidence>
<feature type="signal peptide" evidence="1">
    <location>
        <begin position="1"/>
        <end position="22"/>
    </location>
</feature>
<dbReference type="PANTHER" id="PTHR36919">
    <property type="entry name" value="BLR1215 PROTEIN"/>
    <property type="match status" value="1"/>
</dbReference>
<keyword evidence="4" id="KW-1185">Reference proteome</keyword>
<evidence type="ECO:0000256" key="1">
    <source>
        <dbReference type="SAM" id="SignalP"/>
    </source>
</evidence>
<keyword evidence="1" id="KW-0732">Signal</keyword>
<dbReference type="OrthoDB" id="9814399at2"/>
<dbReference type="AlphaFoldDB" id="A0A378LS80"/>
<dbReference type="Proteomes" id="UP000255297">
    <property type="component" value="Unassembled WGS sequence"/>
</dbReference>
<protein>
    <submittedName>
        <fullName evidence="3">Putative signal peptide protein</fullName>
    </submittedName>
</protein>
<reference evidence="3 4" key="1">
    <citation type="submission" date="2018-06" db="EMBL/GenBank/DDBJ databases">
        <authorList>
            <consortium name="Pathogen Informatics"/>
            <person name="Doyle S."/>
        </authorList>
    </citation>
    <scope>NUCLEOTIDE SEQUENCE [LARGE SCALE GENOMIC DNA]</scope>
    <source>
        <strain evidence="3 4">NCTC11532</strain>
    </source>
</reference>
<sequence length="143" mass="15604">MNLWKIACGLFVTFFYLPLALAASPVGTWVTIDDKTGKKRAVVTINESGGTLSAVINKVFPQPGDTGVCEKCPGSFRGKKIQGLQFMWGLKQQGENEWGGGSILDPKSGKIYKAKVTLEGNKLLVRGYLGISLLGRTQVWRKQ</sequence>
<name>A0A378LS80_9GAMM</name>
<dbReference type="PANTHER" id="PTHR36919:SF3">
    <property type="entry name" value="BLL5882 PROTEIN"/>
    <property type="match status" value="1"/>
</dbReference>
<feature type="domain" description="DUF2147" evidence="2">
    <location>
        <begin position="27"/>
        <end position="141"/>
    </location>
</feature>
<proteinExistence type="predicted"/>
<dbReference type="RefSeq" id="WP_031567920.1">
    <property type="nucleotide sequence ID" value="NZ_CAAAIS010000015.1"/>
</dbReference>
<gene>
    <name evidence="3" type="ORF">NCTC11532_00867</name>
</gene>
<feature type="chain" id="PRO_5016764582" evidence="1">
    <location>
        <begin position="23"/>
        <end position="143"/>
    </location>
</feature>